<feature type="compositionally biased region" description="Basic and acidic residues" evidence="2">
    <location>
        <begin position="414"/>
        <end position="423"/>
    </location>
</feature>
<dbReference type="InterPro" id="IPR014977">
    <property type="entry name" value="WRC_dom"/>
</dbReference>
<evidence type="ECO:0000256" key="2">
    <source>
        <dbReference type="SAM" id="MobiDB-lite"/>
    </source>
</evidence>
<keyword evidence="1" id="KW-0539">Nucleus</keyword>
<organism evidence="4 5">
    <name type="scientific">Sphagnum jensenii</name>
    <dbReference type="NCBI Taxonomy" id="128206"/>
    <lineage>
        <taxon>Eukaryota</taxon>
        <taxon>Viridiplantae</taxon>
        <taxon>Streptophyta</taxon>
        <taxon>Embryophyta</taxon>
        <taxon>Bryophyta</taxon>
        <taxon>Sphagnophytina</taxon>
        <taxon>Sphagnopsida</taxon>
        <taxon>Sphagnales</taxon>
        <taxon>Sphagnaceae</taxon>
        <taxon>Sphagnum</taxon>
    </lineage>
</organism>
<accession>A0ABP0V9R5</accession>
<dbReference type="PANTHER" id="PTHR34122">
    <property type="entry name" value="EXPRESSED PROTEIN-RELATED"/>
    <property type="match status" value="1"/>
</dbReference>
<name>A0ABP0V9R5_9BRYO</name>
<evidence type="ECO:0000313" key="4">
    <source>
        <dbReference type="EMBL" id="CAK9250721.1"/>
    </source>
</evidence>
<proteinExistence type="predicted"/>
<feature type="compositionally biased region" description="Acidic residues" evidence="2">
    <location>
        <begin position="508"/>
        <end position="517"/>
    </location>
</feature>
<evidence type="ECO:0000313" key="5">
    <source>
        <dbReference type="Proteomes" id="UP001497444"/>
    </source>
</evidence>
<feature type="region of interest" description="Disordered" evidence="2">
    <location>
        <begin position="358"/>
        <end position="443"/>
    </location>
</feature>
<feature type="region of interest" description="Disordered" evidence="2">
    <location>
        <begin position="500"/>
        <end position="537"/>
    </location>
</feature>
<dbReference type="PANTHER" id="PTHR34122:SF4">
    <property type="entry name" value="WRC DOMAIN-CONTAINING PROTEIN"/>
    <property type="match status" value="1"/>
</dbReference>
<protein>
    <recommendedName>
        <fullName evidence="3">WRC domain-containing protein</fullName>
    </recommendedName>
</protein>
<feature type="region of interest" description="Disordered" evidence="2">
    <location>
        <begin position="195"/>
        <end position="246"/>
    </location>
</feature>
<dbReference type="PROSITE" id="PS51667">
    <property type="entry name" value="WRC"/>
    <property type="match status" value="1"/>
</dbReference>
<feature type="domain" description="WRC" evidence="3">
    <location>
        <begin position="436"/>
        <end position="480"/>
    </location>
</feature>
<dbReference type="Pfam" id="PF08879">
    <property type="entry name" value="WRC"/>
    <property type="match status" value="1"/>
</dbReference>
<gene>
    <name evidence="4" type="ORF">CSSPJE1EN1_LOCUS26099</name>
</gene>
<feature type="region of interest" description="Disordered" evidence="2">
    <location>
        <begin position="328"/>
        <end position="347"/>
    </location>
</feature>
<dbReference type="Proteomes" id="UP001497444">
    <property type="component" value="Unassembled WGS sequence"/>
</dbReference>
<comment type="caution">
    <text evidence="4">The sequence shown here is derived from an EMBL/GenBank/DDBJ whole genome shotgun (WGS) entry which is preliminary data.</text>
</comment>
<sequence length="558" mass="61788">MRIRKREAALAEPVISLLGMGWKQVEVQEEEGRDQPHNIDGEAAPRGRAAVCSCYYNSDAMQRQQAHGDQGSCKEHELGSPVQQALQPFHPDLCRLFVHGSKFVLIECARLELYMLEHMQGQRITMLDHGDGLHEKQLEKELGPRVLITSTHGGSAGVPIMTVGSAEDVQRLMSTRFRLKRRPNIIKDAVQSFSSSGATAGANNHSRTVPAAETSHNVVPKEKRKLKRKSRHCLSQPKMTSSHDNPAIKARDSLMSSLFHVFGAASKTDGLSAHEAVQSIIKLGLPGLKEGGGRPSVQVANILRSSSSFLATTDKHYIFCPHSETWRERAQSQGMEPSTGNGARTGTSVKLEELEWQQERRGQGTGLLKPGPMSDSLGIGDRKTNAAAAKEIPGTDSKNQLMESQEKDQDEELGGGKESDAALKQRRRGPLVSQKGKERTQCKRYDGRGWQCSRLTEPGYSLCEHHQGLINKRAARLKVTECHHGHPHELFQHELAHQNSKSSMEVVMEADSEEESESEKQQNRSDPNSLLNRDRGGIDVVPVHRRKMVKLLSLKAIK</sequence>
<keyword evidence="5" id="KW-1185">Reference proteome</keyword>
<feature type="compositionally biased region" description="Polar residues" evidence="2">
    <location>
        <begin position="331"/>
        <end position="347"/>
    </location>
</feature>
<evidence type="ECO:0000256" key="1">
    <source>
        <dbReference type="ARBA" id="ARBA00023242"/>
    </source>
</evidence>
<evidence type="ECO:0000259" key="3">
    <source>
        <dbReference type="PROSITE" id="PS51667"/>
    </source>
</evidence>
<feature type="compositionally biased region" description="Polar residues" evidence="2">
    <location>
        <begin position="195"/>
        <end position="207"/>
    </location>
</feature>
<reference evidence="4" key="1">
    <citation type="submission" date="2024-02" db="EMBL/GenBank/DDBJ databases">
        <authorList>
            <consortium name="ELIXIR-Norway"/>
            <consortium name="Elixir Norway"/>
        </authorList>
    </citation>
    <scope>NUCLEOTIDE SEQUENCE</scope>
</reference>
<dbReference type="EMBL" id="CAXAQS010000228">
    <property type="protein sequence ID" value="CAK9250721.1"/>
    <property type="molecule type" value="Genomic_DNA"/>
</dbReference>
<feature type="compositionally biased region" description="Basic residues" evidence="2">
    <location>
        <begin position="222"/>
        <end position="232"/>
    </location>
</feature>